<dbReference type="NCBIfam" id="NF007388">
    <property type="entry name" value="PRK09912.1"/>
    <property type="match status" value="1"/>
</dbReference>
<evidence type="ECO:0000313" key="5">
    <source>
        <dbReference type="EMBL" id="SFA96337.1"/>
    </source>
</evidence>
<dbReference type="AlphaFoldDB" id="A0A1I0X6P9"/>
<reference evidence="6" key="1">
    <citation type="submission" date="2016-10" db="EMBL/GenBank/DDBJ databases">
        <authorList>
            <person name="Varghese N."/>
            <person name="Submissions S."/>
        </authorList>
    </citation>
    <scope>NUCLEOTIDE SEQUENCE [LARGE SCALE GENOMIC DNA]</scope>
    <source>
        <strain evidence="6">CGMCC 4.6945</strain>
    </source>
</reference>
<accession>A0A1I0X6P9</accession>
<evidence type="ECO:0000313" key="6">
    <source>
        <dbReference type="Proteomes" id="UP000199012"/>
    </source>
</evidence>
<dbReference type="InterPro" id="IPR036812">
    <property type="entry name" value="NAD(P)_OxRdtase_dom_sf"/>
</dbReference>
<dbReference type="STRING" id="988821.SAMN05421867_104150"/>
<feature type="domain" description="NADP-dependent oxidoreductase" evidence="4">
    <location>
        <begin position="27"/>
        <end position="325"/>
    </location>
</feature>
<dbReference type="EMBL" id="FOKA01000004">
    <property type="protein sequence ID" value="SFA96337.1"/>
    <property type="molecule type" value="Genomic_DNA"/>
</dbReference>
<keyword evidence="2" id="KW-0521">NADP</keyword>
<dbReference type="InterPro" id="IPR023210">
    <property type="entry name" value="NADP_OxRdtase_dom"/>
</dbReference>
<dbReference type="SUPFAM" id="SSF51430">
    <property type="entry name" value="NAD(P)-linked oxidoreductase"/>
    <property type="match status" value="1"/>
</dbReference>
<dbReference type="Proteomes" id="UP000199012">
    <property type="component" value="Unassembled WGS sequence"/>
</dbReference>
<dbReference type="GO" id="GO:0051596">
    <property type="term" value="P:methylglyoxal catabolic process"/>
    <property type="evidence" value="ECO:0007669"/>
    <property type="project" value="TreeGrafter"/>
</dbReference>
<dbReference type="InterPro" id="IPR005399">
    <property type="entry name" value="K_chnl_volt-dep_bsu_KCNAB-rel"/>
</dbReference>
<comment type="similarity">
    <text evidence="1">Belongs to the shaker potassium channel beta subunit family.</text>
</comment>
<evidence type="ECO:0000256" key="1">
    <source>
        <dbReference type="ARBA" id="ARBA00006515"/>
    </source>
</evidence>
<dbReference type="OrthoDB" id="9768793at2"/>
<evidence type="ECO:0000259" key="4">
    <source>
        <dbReference type="Pfam" id="PF00248"/>
    </source>
</evidence>
<dbReference type="Pfam" id="PF00248">
    <property type="entry name" value="Aldo_ket_red"/>
    <property type="match status" value="1"/>
</dbReference>
<dbReference type="PANTHER" id="PTHR43150:SF4">
    <property type="entry name" value="L-GLYCERALDEHYDE 3-PHOSPHATE REDUCTASE"/>
    <property type="match status" value="1"/>
</dbReference>
<keyword evidence="6" id="KW-1185">Reference proteome</keyword>
<proteinExistence type="inferred from homology"/>
<protein>
    <submittedName>
        <fullName evidence="5">L-glyceraldehyde 3-phosphate reductase</fullName>
    </submittedName>
</protein>
<gene>
    <name evidence="5" type="ORF">SAMN05421867_104150</name>
</gene>
<evidence type="ECO:0000256" key="2">
    <source>
        <dbReference type="ARBA" id="ARBA00022857"/>
    </source>
</evidence>
<dbReference type="Gene3D" id="3.20.20.100">
    <property type="entry name" value="NADP-dependent oxidoreductase domain"/>
    <property type="match status" value="1"/>
</dbReference>
<dbReference type="GO" id="GO:0016491">
    <property type="term" value="F:oxidoreductase activity"/>
    <property type="evidence" value="ECO:0007669"/>
    <property type="project" value="UniProtKB-KW"/>
</dbReference>
<name>A0A1I0X6P9_9CELL</name>
<organism evidence="5 6">
    <name type="scientific">Cellulomonas marina</name>
    <dbReference type="NCBI Taxonomy" id="988821"/>
    <lineage>
        <taxon>Bacteria</taxon>
        <taxon>Bacillati</taxon>
        <taxon>Actinomycetota</taxon>
        <taxon>Actinomycetes</taxon>
        <taxon>Micrococcales</taxon>
        <taxon>Cellulomonadaceae</taxon>
        <taxon>Cellulomonas</taxon>
    </lineage>
</organism>
<dbReference type="RefSeq" id="WP_090031553.1">
    <property type="nucleotide sequence ID" value="NZ_BONM01000010.1"/>
</dbReference>
<evidence type="ECO:0000256" key="3">
    <source>
        <dbReference type="ARBA" id="ARBA00023002"/>
    </source>
</evidence>
<dbReference type="PANTHER" id="PTHR43150">
    <property type="entry name" value="HYPERKINETIC, ISOFORM M"/>
    <property type="match status" value="1"/>
</dbReference>
<sequence>MYLAAEDRYDSMTSRRCGRSGLDLPAVSLGLWHNFGDDKAFETQRAVLRRAFDLGVTHVDLANNYGPPPGSAESNFGRHLLEDLAPYRDELVISTKAGYDMWPGPYGQGGSRKYLLASLDQSLARMGLDYVDVFYSHRPDPTTPLEETMGALHTAVQQGKALYAGISNYGPEETRRAAAILAGLGTPLLLHQPSYSMLNRWIENDGLLDVLDEVGAGCIVFSPLAQGVLTGKYLDGVPEGSRATQGRFLTERQLTPQTLGFVRRLAAVAAGRGQTPAQTALAWALRDPRVTSVLIGASSVAQLEQNLGALGNLHFDDDELEAIDADAVAAGVEVARRPTQPSARA</sequence>
<keyword evidence="3" id="KW-0560">Oxidoreductase</keyword>